<dbReference type="Gene3D" id="2.40.160.210">
    <property type="entry name" value="Acyl-CoA thioesterase, double hotdog domain"/>
    <property type="match status" value="1"/>
</dbReference>
<dbReference type="Proteomes" id="UP000231702">
    <property type="component" value="Unassembled WGS sequence"/>
</dbReference>
<sequence>MPEPCGQSPADILTPILTVERIEEDFYRGIATPGGRGRSFGGQVIAQALMAATRTVAPDRTSHSLHAYFLRPGMAVEPVLYRVARDMDGRSFSNRRVVAIQNGKPILNLTASYQGDSGGLAHEEAFPEGIPDPEDLPNELELAEAHPGAVPEEVLAYLRLNRPIEVRPVSPSPPFDLTPRRGWQYRWVRSRYPLGDDPVLHRAALAYTSDLGLIQGALTAHGRTWLEEGAKVASLDHALWLHGDFRMDDWLLYCIDSPWTGHSRGMAFGRIYTRDRRLVASVAQEGMMRFPDAG</sequence>
<dbReference type="GO" id="GO:0006637">
    <property type="term" value="P:acyl-CoA metabolic process"/>
    <property type="evidence" value="ECO:0007669"/>
    <property type="project" value="InterPro"/>
</dbReference>
<dbReference type="InterPro" id="IPR003703">
    <property type="entry name" value="Acyl_CoA_thio"/>
</dbReference>
<organism evidence="12 13">
    <name type="scientific">Pseudooceanicola antarcticus</name>
    <dbReference type="NCBI Taxonomy" id="1247613"/>
    <lineage>
        <taxon>Bacteria</taxon>
        <taxon>Pseudomonadati</taxon>
        <taxon>Pseudomonadota</taxon>
        <taxon>Alphaproteobacteria</taxon>
        <taxon>Rhodobacterales</taxon>
        <taxon>Paracoccaceae</taxon>
        <taxon>Pseudooceanicola</taxon>
    </lineage>
</organism>
<dbReference type="CDD" id="cd03445">
    <property type="entry name" value="Thioesterase_II_repeat2"/>
    <property type="match status" value="1"/>
</dbReference>
<dbReference type="InterPro" id="IPR042171">
    <property type="entry name" value="Acyl-CoA_hotdog"/>
</dbReference>
<reference evidence="12 13" key="1">
    <citation type="submission" date="2017-09" db="EMBL/GenBank/DDBJ databases">
        <authorList>
            <person name="Ehlers B."/>
            <person name="Leendertz F.H."/>
        </authorList>
    </citation>
    <scope>NUCLEOTIDE SEQUENCE [LARGE SCALE GENOMIC DNA]</scope>
    <source>
        <strain evidence="12 13">CGMCC 1.12662</strain>
    </source>
</reference>
<evidence type="ECO:0000313" key="12">
    <source>
        <dbReference type="EMBL" id="SNY58154.1"/>
    </source>
</evidence>
<dbReference type="PANTHER" id="PTHR11066:SF34">
    <property type="entry name" value="ACYL-COENZYME A THIOESTERASE 8"/>
    <property type="match status" value="1"/>
</dbReference>
<comment type="similarity">
    <text evidence="1">Belongs to the C/M/P thioester hydrolase family.</text>
</comment>
<dbReference type="InterPro" id="IPR049449">
    <property type="entry name" value="TesB_ACOT8-like_N"/>
</dbReference>
<accession>A0A285JD11</accession>
<dbReference type="InterPro" id="IPR029069">
    <property type="entry name" value="HotDog_dom_sf"/>
</dbReference>
<evidence type="ECO:0000313" key="14">
    <source>
        <dbReference type="Proteomes" id="UP000231702"/>
    </source>
</evidence>
<dbReference type="Pfam" id="PF13622">
    <property type="entry name" value="4HBT_3"/>
    <property type="match status" value="1"/>
</dbReference>
<evidence type="ECO:0000256" key="6">
    <source>
        <dbReference type="ARBA" id="ARBA00050943"/>
    </source>
</evidence>
<dbReference type="AlphaFoldDB" id="A0A285JD11"/>
<evidence type="ECO:0000313" key="11">
    <source>
        <dbReference type="EMBL" id="PJE31356.1"/>
    </source>
</evidence>
<evidence type="ECO:0000256" key="1">
    <source>
        <dbReference type="ARBA" id="ARBA00006538"/>
    </source>
</evidence>
<evidence type="ECO:0000256" key="4">
    <source>
        <dbReference type="ARBA" id="ARBA00023098"/>
    </source>
</evidence>
<comment type="catalytic activity">
    <reaction evidence="6">
        <text>a fatty acyl-CoA + H2O = a fatty acid + CoA + H(+)</text>
        <dbReference type="Rhea" id="RHEA:16781"/>
        <dbReference type="ChEBI" id="CHEBI:15377"/>
        <dbReference type="ChEBI" id="CHEBI:15378"/>
        <dbReference type="ChEBI" id="CHEBI:28868"/>
        <dbReference type="ChEBI" id="CHEBI:57287"/>
        <dbReference type="ChEBI" id="CHEBI:77636"/>
        <dbReference type="EC" id="3.1.2.20"/>
    </reaction>
    <physiologicalReaction direction="left-to-right" evidence="6">
        <dbReference type="Rhea" id="RHEA:16782"/>
    </physiologicalReaction>
</comment>
<evidence type="ECO:0000256" key="3">
    <source>
        <dbReference type="ARBA" id="ARBA00022801"/>
    </source>
</evidence>
<name>A0A285JD11_9RHOB</name>
<evidence type="ECO:0000256" key="8">
    <source>
        <dbReference type="ARBA" id="ARBA00079653"/>
    </source>
</evidence>
<evidence type="ECO:0000313" key="13">
    <source>
        <dbReference type="Proteomes" id="UP000231655"/>
    </source>
</evidence>
<dbReference type="RefSeq" id="WP_097147213.1">
    <property type="nucleotide sequence ID" value="NZ_OBEA01000007.1"/>
</dbReference>
<reference evidence="11 14" key="2">
    <citation type="journal article" date="2018" name="Int. J. Syst. Evol. Microbiol.">
        <title>Pseudooceanicola lipolyticus sp. nov., a marine alphaproteobacterium, reclassification of Oceanicola flagellatus as Pseudooceanicola flagellatus comb. nov. and emended description of the genus Pseudooceanicola.</title>
        <authorList>
            <person name="Huang M.-M."/>
            <person name="Guo L.-L."/>
            <person name="Wu Y.-H."/>
            <person name="Lai Q.-L."/>
            <person name="Shao Z.-Z."/>
            <person name="Wang C.-S."/>
            <person name="Wu M."/>
            <person name="Xu X.-W."/>
        </authorList>
    </citation>
    <scope>NUCLEOTIDE SEQUENCE [LARGE SCALE GENOMIC DNA]</scope>
    <source>
        <strain evidence="11 14">Ar-45</strain>
    </source>
</reference>
<dbReference type="PANTHER" id="PTHR11066">
    <property type="entry name" value="ACYL-COA THIOESTERASE"/>
    <property type="match status" value="1"/>
</dbReference>
<dbReference type="FunFam" id="2.40.160.210:FF:000001">
    <property type="entry name" value="Acyl-CoA thioesterase II"/>
    <property type="match status" value="1"/>
</dbReference>
<proteinExistence type="inferred from homology"/>
<keyword evidence="4" id="KW-0443">Lipid metabolism</keyword>
<evidence type="ECO:0000256" key="7">
    <source>
        <dbReference type="ARBA" id="ARBA00071120"/>
    </source>
</evidence>
<dbReference type="EMBL" id="OBEA01000007">
    <property type="protein sequence ID" value="SNY58154.1"/>
    <property type="molecule type" value="Genomic_DNA"/>
</dbReference>
<evidence type="ECO:0000259" key="9">
    <source>
        <dbReference type="Pfam" id="PF02551"/>
    </source>
</evidence>
<protein>
    <recommendedName>
        <fullName evidence="7">Acyl-CoA thioesterase 2</fullName>
        <ecNumber evidence="5">3.1.2.20</ecNumber>
    </recommendedName>
    <alternativeName>
        <fullName evidence="8">Thioesterase II</fullName>
    </alternativeName>
</protein>
<evidence type="ECO:0000259" key="10">
    <source>
        <dbReference type="Pfam" id="PF13622"/>
    </source>
</evidence>
<dbReference type="GO" id="GO:0047617">
    <property type="term" value="F:fatty acyl-CoA hydrolase activity"/>
    <property type="evidence" value="ECO:0007669"/>
    <property type="project" value="UniProtKB-EC"/>
</dbReference>
<keyword evidence="3" id="KW-0378">Hydrolase</keyword>
<dbReference type="EC" id="3.1.2.20" evidence="5"/>
<gene>
    <name evidence="11" type="ORF">CVM39_03875</name>
    <name evidence="12" type="ORF">SAMN06297129_3530</name>
</gene>
<dbReference type="OrthoDB" id="9781019at2"/>
<feature type="domain" description="Acyl-CoA thioesterase 2 C-terminal" evidence="9">
    <location>
        <begin position="181"/>
        <end position="287"/>
    </location>
</feature>
<dbReference type="CDD" id="cd03444">
    <property type="entry name" value="Thioesterase_II_repeat1"/>
    <property type="match status" value="1"/>
</dbReference>
<dbReference type="InterPro" id="IPR025652">
    <property type="entry name" value="TesB_C"/>
</dbReference>
<dbReference type="SUPFAM" id="SSF54637">
    <property type="entry name" value="Thioesterase/thiol ester dehydrase-isomerase"/>
    <property type="match status" value="2"/>
</dbReference>
<evidence type="ECO:0000256" key="5">
    <source>
        <dbReference type="ARBA" id="ARBA00038894"/>
    </source>
</evidence>
<dbReference type="EMBL" id="PGTD01000010">
    <property type="protein sequence ID" value="PJE31356.1"/>
    <property type="molecule type" value="Genomic_DNA"/>
</dbReference>
<comment type="subunit">
    <text evidence="2">Homotetramer.</text>
</comment>
<dbReference type="Proteomes" id="UP000231655">
    <property type="component" value="Unassembled WGS sequence"/>
</dbReference>
<evidence type="ECO:0000256" key="2">
    <source>
        <dbReference type="ARBA" id="ARBA00011881"/>
    </source>
</evidence>
<dbReference type="GO" id="GO:0009062">
    <property type="term" value="P:fatty acid catabolic process"/>
    <property type="evidence" value="ECO:0007669"/>
    <property type="project" value="TreeGrafter"/>
</dbReference>
<keyword evidence="14" id="KW-1185">Reference proteome</keyword>
<feature type="domain" description="Acyl-CoA thioesterase-like N-terminal HotDog" evidence="10">
    <location>
        <begin position="38"/>
        <end position="113"/>
    </location>
</feature>
<dbReference type="Pfam" id="PF02551">
    <property type="entry name" value="Acyl_CoA_thio"/>
    <property type="match status" value="1"/>
</dbReference>